<dbReference type="Gene3D" id="3.20.20.30">
    <property type="entry name" value="Luciferase-like domain"/>
    <property type="match status" value="1"/>
</dbReference>
<feature type="binding site" evidence="6">
    <location>
        <position position="97"/>
    </location>
    <ligand>
        <name>FMN</name>
        <dbReference type="ChEBI" id="CHEBI:58210"/>
    </ligand>
</feature>
<dbReference type="AlphaFoldDB" id="A0A2U1TYS5"/>
<dbReference type="EMBL" id="QDKH01000014">
    <property type="protein sequence ID" value="PWC14540.1"/>
    <property type="molecule type" value="Genomic_DNA"/>
</dbReference>
<feature type="binding site" evidence="6">
    <location>
        <position position="220"/>
    </location>
    <ligand>
        <name>FMN</name>
        <dbReference type="ChEBI" id="CHEBI:58210"/>
    </ligand>
</feature>
<dbReference type="RefSeq" id="WP_136166965.1">
    <property type="nucleotide sequence ID" value="NZ_KZ819081.1"/>
</dbReference>
<keyword evidence="9" id="KW-1185">Reference proteome</keyword>
<keyword evidence="3" id="KW-0560">Oxidoreductase</keyword>
<dbReference type="InterPro" id="IPR051260">
    <property type="entry name" value="Diverse_substr_monoxygenases"/>
</dbReference>
<evidence type="ECO:0000259" key="7">
    <source>
        <dbReference type="Pfam" id="PF00296"/>
    </source>
</evidence>
<gene>
    <name evidence="8" type="ORF">DDT56_13565</name>
</gene>
<evidence type="ECO:0000256" key="3">
    <source>
        <dbReference type="ARBA" id="ARBA00023002"/>
    </source>
</evidence>
<keyword evidence="2 6" id="KW-0288">FMN</keyword>
<comment type="caution">
    <text evidence="8">The sequence shown here is derived from an EMBL/GenBank/DDBJ whole genome shotgun (WGS) entry which is preliminary data.</text>
</comment>
<dbReference type="GO" id="GO:0004497">
    <property type="term" value="F:monooxygenase activity"/>
    <property type="evidence" value="ECO:0007669"/>
    <property type="project" value="UniProtKB-KW"/>
</dbReference>
<dbReference type="PANTHER" id="PTHR30011">
    <property type="entry name" value="ALKANESULFONATE MONOOXYGENASE-RELATED"/>
    <property type="match status" value="1"/>
</dbReference>
<dbReference type="GO" id="GO:0016705">
    <property type="term" value="F:oxidoreductase activity, acting on paired donors, with incorporation or reduction of molecular oxygen"/>
    <property type="evidence" value="ECO:0007669"/>
    <property type="project" value="InterPro"/>
</dbReference>
<organism evidence="8 9">
    <name type="scientific">Brenneria corticis</name>
    <dbReference type="NCBI Taxonomy" id="2173106"/>
    <lineage>
        <taxon>Bacteria</taxon>
        <taxon>Pseudomonadati</taxon>
        <taxon>Pseudomonadota</taxon>
        <taxon>Gammaproteobacteria</taxon>
        <taxon>Enterobacterales</taxon>
        <taxon>Pectobacteriaceae</taxon>
        <taxon>Brenneria</taxon>
    </lineage>
</organism>
<comment type="similarity">
    <text evidence="5">Belongs to the NtaA/SnaA/DszA monooxygenase family.</text>
</comment>
<feature type="binding site" evidence="6">
    <location>
        <position position="58"/>
    </location>
    <ligand>
        <name>FMN</name>
        <dbReference type="ChEBI" id="CHEBI:58210"/>
    </ligand>
</feature>
<dbReference type="PANTHER" id="PTHR30011:SF16">
    <property type="entry name" value="C2H2 FINGER DOMAIN TRANSCRIPTION FACTOR (EUROFUNG)-RELATED"/>
    <property type="match status" value="1"/>
</dbReference>
<dbReference type="Proteomes" id="UP000296159">
    <property type="component" value="Unassembled WGS sequence"/>
</dbReference>
<feature type="binding site" evidence="6">
    <location>
        <position position="149"/>
    </location>
    <ligand>
        <name>FMN</name>
        <dbReference type="ChEBI" id="CHEBI:58210"/>
    </ligand>
</feature>
<evidence type="ECO:0000313" key="8">
    <source>
        <dbReference type="EMBL" id="PWC14540.1"/>
    </source>
</evidence>
<name>A0A2U1TYS5_9GAMM</name>
<dbReference type="SUPFAM" id="SSF51679">
    <property type="entry name" value="Bacterial luciferase-like"/>
    <property type="match status" value="1"/>
</dbReference>
<dbReference type="InterPro" id="IPR016215">
    <property type="entry name" value="NTA_MOA"/>
</dbReference>
<protein>
    <submittedName>
        <fullName evidence="8">LLM class flavin-dependent oxidoreductase</fullName>
    </submittedName>
</protein>
<reference evidence="8 9" key="1">
    <citation type="submission" date="2018-04" db="EMBL/GenBank/DDBJ databases">
        <title>Brenneria corticis sp.nov.</title>
        <authorList>
            <person name="Li Y."/>
        </authorList>
    </citation>
    <scope>NUCLEOTIDE SEQUENCE [LARGE SCALE GENOMIC DNA]</scope>
    <source>
        <strain evidence="8 9">CFCC 11842</strain>
    </source>
</reference>
<sequence>MKANRQLCIGLSIAVTWLSGNGWRRADSRVEEIYSADFYLDLARRAENAKLDFLFRPDVMFIDPLRAAQSPSFSSLDPMVLLAAIAGETRRIGLVSTASTTFLPPYLVARQLQSLNWISQGRAGWNVVTALDGNRNFGLDRASAADERYEKALEFTEVVRRLWQSYPHEALTLDRRKGEYAQADRLRPINHRGRFFSVQGPLNVPDPGSGAIPLFQAGASDRGRDFAARIADGVFAATPDIAAGVELRRDLRRRAQAHGRHPDAIRVLPGLSLYLGKTRREARDLYQETQANQTPAAQYARIRDMLGIDLSRLPPDRPVTPQMLPAPPEPPPSQTHADLLRRLIERERPTISQLLMRPEVTGSAHWLVVGTAEDALNDIVARAAAGAADGFIALPGGSPASLDLLFDELIPRLAERGLFRRDYSGGTLRQHLGMDPEG</sequence>
<evidence type="ECO:0000256" key="5">
    <source>
        <dbReference type="ARBA" id="ARBA00033748"/>
    </source>
</evidence>
<evidence type="ECO:0000256" key="4">
    <source>
        <dbReference type="ARBA" id="ARBA00023033"/>
    </source>
</evidence>
<feature type="domain" description="Luciferase-like" evidence="7">
    <location>
        <begin position="35"/>
        <end position="387"/>
    </location>
</feature>
<evidence type="ECO:0000256" key="6">
    <source>
        <dbReference type="PIRSR" id="PIRSR000337-1"/>
    </source>
</evidence>
<dbReference type="NCBIfam" id="TIGR03860">
    <property type="entry name" value="FMN_nitrolo"/>
    <property type="match status" value="1"/>
</dbReference>
<keyword evidence="4" id="KW-0503">Monooxygenase</keyword>
<proteinExistence type="inferred from homology"/>
<accession>A0A2U1TYS5</accession>
<evidence type="ECO:0000313" key="9">
    <source>
        <dbReference type="Proteomes" id="UP000296159"/>
    </source>
</evidence>
<dbReference type="PIRSF" id="PIRSF000337">
    <property type="entry name" value="NTA_MOA"/>
    <property type="match status" value="1"/>
</dbReference>
<dbReference type="InterPro" id="IPR036661">
    <property type="entry name" value="Luciferase-like_sf"/>
</dbReference>
<dbReference type="InterPro" id="IPR011251">
    <property type="entry name" value="Luciferase-like_dom"/>
</dbReference>
<keyword evidence="1 6" id="KW-0285">Flavoprotein</keyword>
<dbReference type="Pfam" id="PF00296">
    <property type="entry name" value="Bac_luciferase"/>
    <property type="match status" value="1"/>
</dbReference>
<evidence type="ECO:0000256" key="2">
    <source>
        <dbReference type="ARBA" id="ARBA00022643"/>
    </source>
</evidence>
<evidence type="ECO:0000256" key="1">
    <source>
        <dbReference type="ARBA" id="ARBA00022630"/>
    </source>
</evidence>